<dbReference type="NCBIfam" id="TIGR01509">
    <property type="entry name" value="HAD-SF-IA-v3"/>
    <property type="match status" value="1"/>
</dbReference>
<evidence type="ECO:0000313" key="2">
    <source>
        <dbReference type="Proteomes" id="UP001057375"/>
    </source>
</evidence>
<evidence type="ECO:0000313" key="1">
    <source>
        <dbReference type="EMBL" id="GKT36508.1"/>
    </source>
</evidence>
<accession>A0ABQ5KXW9</accession>
<dbReference type="Pfam" id="PF13419">
    <property type="entry name" value="HAD_2"/>
    <property type="match status" value="1"/>
</dbReference>
<proteinExistence type="predicted"/>
<dbReference type="InterPro" id="IPR023198">
    <property type="entry name" value="PGP-like_dom2"/>
</dbReference>
<dbReference type="PRINTS" id="PR00413">
    <property type="entry name" value="HADHALOGNASE"/>
</dbReference>
<gene>
    <name evidence="1" type="ORF">ADUPG1_009462</name>
</gene>
<dbReference type="EMBL" id="BQXS01011243">
    <property type="protein sequence ID" value="GKT36508.1"/>
    <property type="molecule type" value="Genomic_DNA"/>
</dbReference>
<dbReference type="Proteomes" id="UP001057375">
    <property type="component" value="Unassembled WGS sequence"/>
</dbReference>
<dbReference type="PANTHER" id="PTHR43481">
    <property type="entry name" value="FRUCTOSE-1-PHOSPHATE PHOSPHATASE"/>
    <property type="match status" value="1"/>
</dbReference>
<comment type="caution">
    <text evidence="1">The sequence shown here is derived from an EMBL/GenBank/DDBJ whole genome shotgun (WGS) entry which is preliminary data.</text>
</comment>
<sequence length="204" mass="22105">MTITLPTKEYEGYIFDCDGTLAHSMPAHYEAFKVALRRCGASFDFSPEVFQSVAGMGHEAAVKIFNERFGVELEVEPFLKHKHEAYEQFVDTVEPIKPVVEFAKKMLSEGKAVAVASGGERSAVLRTLDSIGLGGKIKVIVTQSDVSKGKPDPEMFFLAAKLLGINPKKCVVFEDSALGRQGAHDAGMDSIAIPVSVVKNPGDE</sequence>
<name>A0ABQ5KXW9_9EUKA</name>
<dbReference type="InterPro" id="IPR036412">
    <property type="entry name" value="HAD-like_sf"/>
</dbReference>
<dbReference type="SFLD" id="SFLDS00003">
    <property type="entry name" value="Haloacid_Dehalogenase"/>
    <property type="match status" value="1"/>
</dbReference>
<dbReference type="CDD" id="cd07505">
    <property type="entry name" value="HAD_BPGM-like"/>
    <property type="match status" value="1"/>
</dbReference>
<reference evidence="1" key="1">
    <citation type="submission" date="2022-03" db="EMBL/GenBank/DDBJ databases">
        <title>Draft genome sequence of Aduncisulcus paluster, a free-living microaerophilic Fornicata.</title>
        <authorList>
            <person name="Yuyama I."/>
            <person name="Kume K."/>
            <person name="Tamura T."/>
            <person name="Inagaki Y."/>
            <person name="Hashimoto T."/>
        </authorList>
    </citation>
    <scope>NUCLEOTIDE SEQUENCE</scope>
    <source>
        <strain evidence="1">NY0171</strain>
    </source>
</reference>
<dbReference type="SFLD" id="SFLDG01129">
    <property type="entry name" value="C1.5:_HAD__Beta-PGM__Phosphata"/>
    <property type="match status" value="1"/>
</dbReference>
<dbReference type="InterPro" id="IPR041492">
    <property type="entry name" value="HAD_2"/>
</dbReference>
<dbReference type="Gene3D" id="1.10.150.240">
    <property type="entry name" value="Putative phosphatase, domain 2"/>
    <property type="match status" value="1"/>
</dbReference>
<keyword evidence="2" id="KW-1185">Reference proteome</keyword>
<dbReference type="InterPro" id="IPR023214">
    <property type="entry name" value="HAD_sf"/>
</dbReference>
<organism evidence="1 2">
    <name type="scientific">Aduncisulcus paluster</name>
    <dbReference type="NCBI Taxonomy" id="2918883"/>
    <lineage>
        <taxon>Eukaryota</taxon>
        <taxon>Metamonada</taxon>
        <taxon>Carpediemonas-like organisms</taxon>
        <taxon>Aduncisulcus</taxon>
    </lineage>
</organism>
<dbReference type="Gene3D" id="3.40.50.1000">
    <property type="entry name" value="HAD superfamily/HAD-like"/>
    <property type="match status" value="1"/>
</dbReference>
<dbReference type="SUPFAM" id="SSF56784">
    <property type="entry name" value="HAD-like"/>
    <property type="match status" value="1"/>
</dbReference>
<protein>
    <submittedName>
        <fullName evidence="1">Multi-domain containing protein</fullName>
    </submittedName>
</protein>
<dbReference type="InterPro" id="IPR006439">
    <property type="entry name" value="HAD-SF_hydro_IA"/>
</dbReference>
<dbReference type="InterPro" id="IPR051806">
    <property type="entry name" value="HAD-like_SPP"/>
</dbReference>
<dbReference type="PANTHER" id="PTHR43481:SF4">
    <property type="entry name" value="GLYCEROL-1-PHOSPHATE PHOSPHOHYDROLASE 1-RELATED"/>
    <property type="match status" value="1"/>
</dbReference>